<feature type="region of interest" description="Disordered" evidence="1">
    <location>
        <begin position="1"/>
        <end position="20"/>
    </location>
</feature>
<evidence type="ECO:0000256" key="1">
    <source>
        <dbReference type="SAM" id="MobiDB-lite"/>
    </source>
</evidence>
<comment type="caution">
    <text evidence="2">The sequence shown here is derived from an EMBL/GenBank/DDBJ whole genome shotgun (WGS) entry which is preliminary data.</text>
</comment>
<dbReference type="EMBL" id="BTGD01000005">
    <property type="protein sequence ID" value="GMM55549.1"/>
    <property type="molecule type" value="Genomic_DNA"/>
</dbReference>
<evidence type="ECO:0000313" key="3">
    <source>
        <dbReference type="Proteomes" id="UP001377567"/>
    </source>
</evidence>
<protein>
    <submittedName>
        <fullName evidence="2">Uncharacterized protein</fullName>
    </submittedName>
</protein>
<dbReference type="Proteomes" id="UP001377567">
    <property type="component" value="Unassembled WGS sequence"/>
</dbReference>
<keyword evidence="3" id="KW-1185">Reference proteome</keyword>
<name>A0AAV5RYG6_MAUHU</name>
<feature type="compositionally biased region" description="Low complexity" evidence="1">
    <location>
        <begin position="200"/>
        <end position="211"/>
    </location>
</feature>
<accession>A0AAV5RYG6</accession>
<proteinExistence type="predicted"/>
<feature type="compositionally biased region" description="Polar residues" evidence="1">
    <location>
        <begin position="176"/>
        <end position="189"/>
    </location>
</feature>
<sequence>MNSPSPTLLKDLLSNPTPSPAEPHTLYVRIVHARQRLIGNTETCFLRVDDSSGFPLRAVQLKCPLSLLAAQGVPDPTALTIHPARLLCAVQRSYFDLPDCVEFAVVQVLRIDIALGGTSPSLAAAEVSFWRECMRARRAAVATAPNDTHTPAYLELLRDRDEDVQVLSDAEWESAGNDNSSEPATSVSLISIPSSPNPNSPQSSPQSSPARTRARTPLPPPTRPSEHYTCFVAAVLAAGGDTPGTDTPRGVVYAERLFLARDTQRLLASALQGATHGLTARAQYDAWVKRLVRDGLVRESMGGAQGPRGGRLPVLRTGVLRRLHRYARRRVRLMRQLGNATLPVDVPQILRRLRVHDGVGAGGALPVRPRGVLEAFRVVLRAEFPASPTDPAGGPDRWWIEGGGEHWVVHLAPES</sequence>
<feature type="region of interest" description="Disordered" evidence="1">
    <location>
        <begin position="171"/>
        <end position="225"/>
    </location>
</feature>
<gene>
    <name evidence="2" type="ORF">DAKH74_021650</name>
</gene>
<evidence type="ECO:0000313" key="2">
    <source>
        <dbReference type="EMBL" id="GMM55549.1"/>
    </source>
</evidence>
<organism evidence="2 3">
    <name type="scientific">Maudiozyma humilis</name>
    <name type="common">Sour dough yeast</name>
    <name type="synonym">Kazachstania humilis</name>
    <dbReference type="NCBI Taxonomy" id="51915"/>
    <lineage>
        <taxon>Eukaryota</taxon>
        <taxon>Fungi</taxon>
        <taxon>Dikarya</taxon>
        <taxon>Ascomycota</taxon>
        <taxon>Saccharomycotina</taxon>
        <taxon>Saccharomycetes</taxon>
        <taxon>Saccharomycetales</taxon>
        <taxon>Saccharomycetaceae</taxon>
        <taxon>Maudiozyma</taxon>
    </lineage>
</organism>
<reference evidence="2 3" key="1">
    <citation type="journal article" date="2023" name="Elife">
        <title>Identification of key yeast species and microbe-microbe interactions impacting larval growth of Drosophila in the wild.</title>
        <authorList>
            <person name="Mure A."/>
            <person name="Sugiura Y."/>
            <person name="Maeda R."/>
            <person name="Honda K."/>
            <person name="Sakurai N."/>
            <person name="Takahashi Y."/>
            <person name="Watada M."/>
            <person name="Katoh T."/>
            <person name="Gotoh A."/>
            <person name="Gotoh Y."/>
            <person name="Taniguchi I."/>
            <person name="Nakamura K."/>
            <person name="Hayashi T."/>
            <person name="Katayama T."/>
            <person name="Uemura T."/>
            <person name="Hattori Y."/>
        </authorList>
    </citation>
    <scope>NUCLEOTIDE SEQUENCE [LARGE SCALE GENOMIC DNA]</scope>
    <source>
        <strain evidence="2 3">KH-74</strain>
    </source>
</reference>
<dbReference type="AlphaFoldDB" id="A0AAV5RYG6"/>